<protein>
    <submittedName>
        <fullName evidence="2">N-acetyltransferase</fullName>
    </submittedName>
</protein>
<evidence type="ECO:0000313" key="3">
    <source>
        <dbReference type="Proteomes" id="UP000233343"/>
    </source>
</evidence>
<dbReference type="EMBL" id="PISD01000008">
    <property type="protein sequence ID" value="PKG30452.1"/>
    <property type="molecule type" value="Genomic_DNA"/>
</dbReference>
<sequence>MKDSKPIPAVIRNYTEADFENLIAIQAKCFPPPFPPDLWWNEAQLKNHVAIFPEGALCIEVDGILAGSLTGVRVNFNSDYPAHTWEEMTDNGYIGTHNSTGNTLYIVDIAVRPDYRKLGIGKILMQAMYHVVVELGIDRLLGGGRMPGYHKVSHEKTPEQYVDSVVKGELKDPVLTFLLSCGRKPLAIAANYLDDAESNNFGVLMEWRNPFKMK</sequence>
<dbReference type="Pfam" id="PF00583">
    <property type="entry name" value="Acetyltransf_1"/>
    <property type="match status" value="1"/>
</dbReference>
<dbReference type="InterPro" id="IPR016181">
    <property type="entry name" value="Acyl_CoA_acyltransferase"/>
</dbReference>
<dbReference type="AlphaFoldDB" id="A0A2N0ZLS0"/>
<dbReference type="Gene3D" id="3.40.630.30">
    <property type="match status" value="1"/>
</dbReference>
<proteinExistence type="predicted"/>
<dbReference type="RefSeq" id="WP_066201762.1">
    <property type="nucleotide sequence ID" value="NZ_JARMMB010000013.1"/>
</dbReference>
<dbReference type="Proteomes" id="UP000233343">
    <property type="component" value="Unassembled WGS sequence"/>
</dbReference>
<dbReference type="SUPFAM" id="SSF55729">
    <property type="entry name" value="Acyl-CoA N-acyltransferases (Nat)"/>
    <property type="match status" value="1"/>
</dbReference>
<evidence type="ECO:0000259" key="1">
    <source>
        <dbReference type="PROSITE" id="PS51186"/>
    </source>
</evidence>
<feature type="domain" description="N-acetyltransferase" evidence="1">
    <location>
        <begin position="9"/>
        <end position="210"/>
    </location>
</feature>
<comment type="caution">
    <text evidence="2">The sequence shown here is derived from an EMBL/GenBank/DDBJ whole genome shotgun (WGS) entry which is preliminary data.</text>
</comment>
<keyword evidence="2" id="KW-0808">Transferase</keyword>
<organism evidence="2 3">
    <name type="scientific">Cytobacillus horneckiae</name>
    <dbReference type="NCBI Taxonomy" id="549687"/>
    <lineage>
        <taxon>Bacteria</taxon>
        <taxon>Bacillati</taxon>
        <taxon>Bacillota</taxon>
        <taxon>Bacilli</taxon>
        <taxon>Bacillales</taxon>
        <taxon>Bacillaceae</taxon>
        <taxon>Cytobacillus</taxon>
    </lineage>
</organism>
<accession>A0A2N0ZLS0</accession>
<gene>
    <name evidence="2" type="ORF">CWS20_05180</name>
</gene>
<name>A0A2N0ZLS0_9BACI</name>
<evidence type="ECO:0000313" key="2">
    <source>
        <dbReference type="EMBL" id="PKG30452.1"/>
    </source>
</evidence>
<keyword evidence="3" id="KW-1185">Reference proteome</keyword>
<dbReference type="CDD" id="cd04301">
    <property type="entry name" value="NAT_SF"/>
    <property type="match status" value="1"/>
</dbReference>
<reference evidence="2 3" key="1">
    <citation type="journal article" date="2010" name="Int. J. Syst. Evol. Microbiol.">
        <title>Bacillus horneckiae sp. nov., isolated from a spacecraft-assembly clean room.</title>
        <authorList>
            <person name="Vaishampayan P."/>
            <person name="Probst A."/>
            <person name="Krishnamurthi S."/>
            <person name="Ghosh S."/>
            <person name="Osman S."/>
            <person name="McDowall A."/>
            <person name="Ruckmani A."/>
            <person name="Mayilraj S."/>
            <person name="Venkateswaran K."/>
        </authorList>
    </citation>
    <scope>NUCLEOTIDE SEQUENCE [LARGE SCALE GENOMIC DNA]</scope>
    <source>
        <strain evidence="3">1PO1SC</strain>
    </source>
</reference>
<dbReference type="GO" id="GO:0016747">
    <property type="term" value="F:acyltransferase activity, transferring groups other than amino-acyl groups"/>
    <property type="evidence" value="ECO:0007669"/>
    <property type="project" value="InterPro"/>
</dbReference>
<dbReference type="InterPro" id="IPR000182">
    <property type="entry name" value="GNAT_dom"/>
</dbReference>
<dbReference type="PROSITE" id="PS51186">
    <property type="entry name" value="GNAT"/>
    <property type="match status" value="1"/>
</dbReference>